<dbReference type="InterPro" id="IPR058163">
    <property type="entry name" value="LysR-type_TF_proteobact-type"/>
</dbReference>
<dbReference type="PRINTS" id="PR00039">
    <property type="entry name" value="HTHLYSR"/>
</dbReference>
<dbReference type="CDD" id="cd08432">
    <property type="entry name" value="PBP2_GcdR_TrpI_HvrB_AmpR_like"/>
    <property type="match status" value="1"/>
</dbReference>
<reference evidence="6 7" key="1">
    <citation type="submission" date="2020-09" db="EMBL/GenBank/DDBJ databases">
        <title>Pseudoxanthomonas sp. CAU 1598 isolated from sand of Yaerae Beach.</title>
        <authorList>
            <person name="Kim W."/>
        </authorList>
    </citation>
    <scope>NUCLEOTIDE SEQUENCE [LARGE SCALE GENOMIC DNA]</scope>
    <source>
        <strain evidence="6 7">CAU 1598</strain>
    </source>
</reference>
<dbReference type="Gene3D" id="3.40.190.10">
    <property type="entry name" value="Periplasmic binding protein-like II"/>
    <property type="match status" value="2"/>
</dbReference>
<name>A0AAW3ZJQ1_9GAMM</name>
<comment type="similarity">
    <text evidence="1">Belongs to the LysR transcriptional regulatory family.</text>
</comment>
<proteinExistence type="inferred from homology"/>
<evidence type="ECO:0000256" key="1">
    <source>
        <dbReference type="ARBA" id="ARBA00009437"/>
    </source>
</evidence>
<keyword evidence="2" id="KW-0805">Transcription regulation</keyword>
<dbReference type="Gene3D" id="1.10.10.10">
    <property type="entry name" value="Winged helix-like DNA-binding domain superfamily/Winged helix DNA-binding domain"/>
    <property type="match status" value="1"/>
</dbReference>
<evidence type="ECO:0000313" key="6">
    <source>
        <dbReference type="EMBL" id="MBD8525739.1"/>
    </source>
</evidence>
<evidence type="ECO:0000256" key="2">
    <source>
        <dbReference type="ARBA" id="ARBA00023015"/>
    </source>
</evidence>
<comment type="caution">
    <text evidence="6">The sequence shown here is derived from an EMBL/GenBank/DDBJ whole genome shotgun (WGS) entry which is preliminary data.</text>
</comment>
<dbReference type="PANTHER" id="PTHR30537">
    <property type="entry name" value="HTH-TYPE TRANSCRIPTIONAL REGULATOR"/>
    <property type="match status" value="1"/>
</dbReference>
<evidence type="ECO:0000313" key="7">
    <source>
        <dbReference type="Proteomes" id="UP000613768"/>
    </source>
</evidence>
<feature type="domain" description="HTH lysR-type" evidence="5">
    <location>
        <begin position="4"/>
        <end position="61"/>
    </location>
</feature>
<evidence type="ECO:0000256" key="3">
    <source>
        <dbReference type="ARBA" id="ARBA00023125"/>
    </source>
</evidence>
<dbReference type="Pfam" id="PF03466">
    <property type="entry name" value="LysR_substrate"/>
    <property type="match status" value="1"/>
</dbReference>
<evidence type="ECO:0000259" key="5">
    <source>
        <dbReference type="PROSITE" id="PS50931"/>
    </source>
</evidence>
<dbReference type="InterPro" id="IPR005119">
    <property type="entry name" value="LysR_subst-bd"/>
</dbReference>
<dbReference type="InterPro" id="IPR000847">
    <property type="entry name" value="LysR_HTH_N"/>
</dbReference>
<organism evidence="6 7">
    <name type="scientific">Pseudomarimonas arenosa</name>
    <dbReference type="NCBI Taxonomy" id="2774145"/>
    <lineage>
        <taxon>Bacteria</taxon>
        <taxon>Pseudomonadati</taxon>
        <taxon>Pseudomonadota</taxon>
        <taxon>Gammaproteobacteria</taxon>
        <taxon>Lysobacterales</taxon>
        <taxon>Lysobacteraceae</taxon>
        <taxon>Pseudomarimonas</taxon>
    </lineage>
</organism>
<dbReference type="RefSeq" id="WP_192029211.1">
    <property type="nucleotide sequence ID" value="NZ_JACYTR010000012.1"/>
</dbReference>
<dbReference type="EMBL" id="JACYTR010000012">
    <property type="protein sequence ID" value="MBD8525739.1"/>
    <property type="molecule type" value="Genomic_DNA"/>
</dbReference>
<keyword evidence="4" id="KW-0804">Transcription</keyword>
<evidence type="ECO:0000256" key="4">
    <source>
        <dbReference type="ARBA" id="ARBA00023163"/>
    </source>
</evidence>
<dbReference type="InterPro" id="IPR036390">
    <property type="entry name" value="WH_DNA-bd_sf"/>
</dbReference>
<dbReference type="PANTHER" id="PTHR30537:SF79">
    <property type="entry name" value="TRANSCRIPTIONAL REGULATOR-RELATED"/>
    <property type="match status" value="1"/>
</dbReference>
<dbReference type="Pfam" id="PF00126">
    <property type="entry name" value="HTH_1"/>
    <property type="match status" value="1"/>
</dbReference>
<gene>
    <name evidence="6" type="ORF">IFO71_08280</name>
</gene>
<keyword evidence="7" id="KW-1185">Reference proteome</keyword>
<accession>A0AAW3ZJQ1</accession>
<dbReference type="SUPFAM" id="SSF53850">
    <property type="entry name" value="Periplasmic binding protein-like II"/>
    <property type="match status" value="1"/>
</dbReference>
<dbReference type="SUPFAM" id="SSF46785">
    <property type="entry name" value="Winged helix' DNA-binding domain"/>
    <property type="match status" value="1"/>
</dbReference>
<keyword evidence="3" id="KW-0238">DNA-binding</keyword>
<dbReference type="GO" id="GO:0006351">
    <property type="term" value="P:DNA-templated transcription"/>
    <property type="evidence" value="ECO:0007669"/>
    <property type="project" value="TreeGrafter"/>
</dbReference>
<dbReference type="GO" id="GO:0003700">
    <property type="term" value="F:DNA-binding transcription factor activity"/>
    <property type="evidence" value="ECO:0007669"/>
    <property type="project" value="InterPro"/>
</dbReference>
<protein>
    <submittedName>
        <fullName evidence="6">LysR family transcriptional regulator</fullName>
    </submittedName>
</protein>
<dbReference type="Proteomes" id="UP000613768">
    <property type="component" value="Unassembled WGS sequence"/>
</dbReference>
<dbReference type="PROSITE" id="PS50931">
    <property type="entry name" value="HTH_LYSR"/>
    <property type="match status" value="1"/>
</dbReference>
<sequence>MGRPPLHALQGFVLAARVGNLTRAAEASHLTVSALSHQIRQLEQGLGYRLFERSARGVQLTEAGRDLLQQIGPALDQIEASLRPSGRQPHVLSISLLPSMGNAWLLPRLSSFVECCPEIELSLRSEANLVDFQREIGLDAALRFGPGQWPGVEALHLFDDSLTPVISPALAQRLQLGDKYELARLPLLGDPAGRWGDWFRRFETGPAPKRFVASFTDSESLQRAAAEGLGVALGRMTLIRPLLESGRLITLSQQRLESEFAHYLVWPGRSSQRAAFLAFRDWIAEQARHYRVQLQAEDEARNAAEPRAAE</sequence>
<dbReference type="GO" id="GO:0043565">
    <property type="term" value="F:sequence-specific DNA binding"/>
    <property type="evidence" value="ECO:0007669"/>
    <property type="project" value="TreeGrafter"/>
</dbReference>
<dbReference type="AlphaFoldDB" id="A0AAW3ZJQ1"/>
<dbReference type="FunFam" id="1.10.10.10:FF:000001">
    <property type="entry name" value="LysR family transcriptional regulator"/>
    <property type="match status" value="1"/>
</dbReference>
<dbReference type="InterPro" id="IPR036388">
    <property type="entry name" value="WH-like_DNA-bd_sf"/>
</dbReference>